<gene>
    <name evidence="3" type="ORF">FPAR1323_LOCUS352</name>
</gene>
<accession>A0A7S2AX81</accession>
<reference evidence="3" key="1">
    <citation type="submission" date="2021-01" db="EMBL/GenBank/DDBJ databases">
        <authorList>
            <person name="Corre E."/>
            <person name="Pelletier E."/>
            <person name="Niang G."/>
            <person name="Scheremetjew M."/>
            <person name="Finn R."/>
            <person name="Kale V."/>
            <person name="Holt S."/>
            <person name="Cochrane G."/>
            <person name="Meng A."/>
            <person name="Brown T."/>
            <person name="Cohen L."/>
        </authorList>
    </citation>
    <scope>NUCLEOTIDE SEQUENCE</scope>
    <source>
        <strain evidence="3">RCC1693</strain>
    </source>
</reference>
<dbReference type="InterPro" id="IPR002048">
    <property type="entry name" value="EF_hand_dom"/>
</dbReference>
<dbReference type="EMBL" id="HBGT01000630">
    <property type="protein sequence ID" value="CAD9380316.1"/>
    <property type="molecule type" value="Transcribed_RNA"/>
</dbReference>
<feature type="transmembrane region" description="Helical" evidence="1">
    <location>
        <begin position="85"/>
        <end position="104"/>
    </location>
</feature>
<name>A0A7S2AX81_9STRA</name>
<evidence type="ECO:0000259" key="2">
    <source>
        <dbReference type="PROSITE" id="PS50222"/>
    </source>
</evidence>
<keyword evidence="1" id="KW-0472">Membrane</keyword>
<proteinExistence type="predicted"/>
<dbReference type="PROSITE" id="PS50222">
    <property type="entry name" value="EF_HAND_2"/>
    <property type="match status" value="1"/>
</dbReference>
<dbReference type="AlphaFoldDB" id="A0A7S2AX81"/>
<evidence type="ECO:0000313" key="3">
    <source>
        <dbReference type="EMBL" id="CAD9380316.1"/>
    </source>
</evidence>
<dbReference type="Gene3D" id="1.10.238.10">
    <property type="entry name" value="EF-hand"/>
    <property type="match status" value="1"/>
</dbReference>
<protein>
    <recommendedName>
        <fullName evidence="2">EF-hand domain-containing protein</fullName>
    </recommendedName>
</protein>
<sequence length="241" mass="26142">MGAQMSAEKADEGATVNSNGTIALDSPDKFELVHVRALHRFFVDGSYDFGMDKATFKEFITEALPNASEVATVLWDKFDTHRTKLVNALEVIAGLAIMCVGPILEKIQFIFDLHDFNGQGVLTYDEVVVAIFLSVSSTVLISGKGVLPEESMMERFADEAFVIADVDISAPLDKAGFTVWVIDRLRLEDAEDLTAKVGLREFLKRFEALQRPSMGTLGVVPGVSVSTEFEGSSAATPTGLA</sequence>
<keyword evidence="1" id="KW-0812">Transmembrane</keyword>
<dbReference type="GO" id="GO:0005509">
    <property type="term" value="F:calcium ion binding"/>
    <property type="evidence" value="ECO:0007669"/>
    <property type="project" value="InterPro"/>
</dbReference>
<organism evidence="3">
    <name type="scientific">Florenciella parvula</name>
    <dbReference type="NCBI Taxonomy" id="236787"/>
    <lineage>
        <taxon>Eukaryota</taxon>
        <taxon>Sar</taxon>
        <taxon>Stramenopiles</taxon>
        <taxon>Ochrophyta</taxon>
        <taxon>Dictyochophyceae</taxon>
        <taxon>Florenciellales</taxon>
        <taxon>Florenciella</taxon>
    </lineage>
</organism>
<keyword evidence="1" id="KW-1133">Transmembrane helix</keyword>
<dbReference type="SUPFAM" id="SSF47473">
    <property type="entry name" value="EF-hand"/>
    <property type="match status" value="1"/>
</dbReference>
<feature type="domain" description="EF-hand" evidence="2">
    <location>
        <begin position="102"/>
        <end position="137"/>
    </location>
</feature>
<dbReference type="InterPro" id="IPR011992">
    <property type="entry name" value="EF-hand-dom_pair"/>
</dbReference>
<evidence type="ECO:0000256" key="1">
    <source>
        <dbReference type="SAM" id="Phobius"/>
    </source>
</evidence>